<reference evidence="3" key="1">
    <citation type="journal article" date="2023" name="IMA Fungus">
        <title>Comparative genomic study of the Penicillium genus elucidates a diverse pangenome and 15 lateral gene transfer events.</title>
        <authorList>
            <person name="Petersen C."/>
            <person name="Sorensen T."/>
            <person name="Nielsen M.R."/>
            <person name="Sondergaard T.E."/>
            <person name="Sorensen J.L."/>
            <person name="Fitzpatrick D.A."/>
            <person name="Frisvad J.C."/>
            <person name="Nielsen K.L."/>
        </authorList>
    </citation>
    <scope>NUCLEOTIDE SEQUENCE</scope>
    <source>
        <strain evidence="3">IBT 15450</strain>
    </source>
</reference>
<dbReference type="Proteomes" id="UP001219568">
    <property type="component" value="Unassembled WGS sequence"/>
</dbReference>
<dbReference type="InterPro" id="IPR050300">
    <property type="entry name" value="GDXG_lipolytic_enzyme"/>
</dbReference>
<gene>
    <name evidence="3" type="ORF">N7460_010221</name>
</gene>
<evidence type="ECO:0000313" key="4">
    <source>
        <dbReference type="Proteomes" id="UP001219568"/>
    </source>
</evidence>
<dbReference type="AlphaFoldDB" id="A0AAD6I3F5"/>
<dbReference type="Gene3D" id="3.40.50.1820">
    <property type="entry name" value="alpha/beta hydrolase"/>
    <property type="match status" value="1"/>
</dbReference>
<sequence length="360" mass="40550">MSALYRWLGPLYDALFCPSLPFSLRWRLLAFQPIVLLTNTIQCLSTLVRDNATVIWIPLRTPGHSIRAIVYPPPEMPTLTVKRLHLNIHGGGFLGGLPEGNALFCRKLAAETGAVVISTSYRYAPRYTFPTAHEDVQDVADWMIQNTGSLWGADPRLLTVSGFSAGGNLALGVAQRLHGSEFSVKASVTFYTPVDLRLPPWKKPKPPGFPVKDPLRFLLPLMDAYAGPERQKNRENALLHPILANIESLPRKMLFVVPKVDILLHEQTLFVQRLEEEATVINRRISQNAVDLTKRPLEGVVGDPQFDVADPYQVESMFFDGQIHGWLEVPSIFIDVKTRDRVFDDVVHFLNNVFDPHDRK</sequence>
<name>A0AAD6I3F5_PENCN</name>
<organism evidence="3 4">
    <name type="scientific">Penicillium canescens</name>
    <dbReference type="NCBI Taxonomy" id="5083"/>
    <lineage>
        <taxon>Eukaryota</taxon>
        <taxon>Fungi</taxon>
        <taxon>Dikarya</taxon>
        <taxon>Ascomycota</taxon>
        <taxon>Pezizomycotina</taxon>
        <taxon>Eurotiomycetes</taxon>
        <taxon>Eurotiomycetidae</taxon>
        <taxon>Eurotiales</taxon>
        <taxon>Aspergillaceae</taxon>
        <taxon>Penicillium</taxon>
    </lineage>
</organism>
<keyword evidence="4" id="KW-1185">Reference proteome</keyword>
<evidence type="ECO:0000256" key="1">
    <source>
        <dbReference type="ARBA" id="ARBA00022801"/>
    </source>
</evidence>
<proteinExistence type="predicted"/>
<comment type="caution">
    <text evidence="3">The sequence shown here is derived from an EMBL/GenBank/DDBJ whole genome shotgun (WGS) entry which is preliminary data.</text>
</comment>
<dbReference type="GO" id="GO:0017000">
    <property type="term" value="P:antibiotic biosynthetic process"/>
    <property type="evidence" value="ECO:0007669"/>
    <property type="project" value="UniProtKB-ARBA"/>
</dbReference>
<protein>
    <recommendedName>
        <fullName evidence="2">Alpha/beta hydrolase fold-3 domain-containing protein</fullName>
    </recommendedName>
</protein>
<dbReference type="GO" id="GO:0072330">
    <property type="term" value="P:monocarboxylic acid biosynthetic process"/>
    <property type="evidence" value="ECO:0007669"/>
    <property type="project" value="UniProtKB-ARBA"/>
</dbReference>
<dbReference type="SUPFAM" id="SSF53474">
    <property type="entry name" value="alpha/beta-Hydrolases"/>
    <property type="match status" value="1"/>
</dbReference>
<reference evidence="3" key="2">
    <citation type="submission" date="2023-01" db="EMBL/GenBank/DDBJ databases">
        <authorList>
            <person name="Petersen C."/>
        </authorList>
    </citation>
    <scope>NUCLEOTIDE SEQUENCE</scope>
    <source>
        <strain evidence="3">IBT 15450</strain>
    </source>
</reference>
<dbReference type="GO" id="GO:0016787">
    <property type="term" value="F:hydrolase activity"/>
    <property type="evidence" value="ECO:0007669"/>
    <property type="project" value="UniProtKB-KW"/>
</dbReference>
<dbReference type="InterPro" id="IPR029058">
    <property type="entry name" value="AB_hydrolase_fold"/>
</dbReference>
<keyword evidence="1" id="KW-0378">Hydrolase</keyword>
<dbReference type="InterPro" id="IPR013094">
    <property type="entry name" value="AB_hydrolase_3"/>
</dbReference>
<dbReference type="PANTHER" id="PTHR48081">
    <property type="entry name" value="AB HYDROLASE SUPERFAMILY PROTEIN C4A8.06C"/>
    <property type="match status" value="1"/>
</dbReference>
<accession>A0AAD6I3F5</accession>
<evidence type="ECO:0000259" key="2">
    <source>
        <dbReference type="Pfam" id="PF07859"/>
    </source>
</evidence>
<evidence type="ECO:0000313" key="3">
    <source>
        <dbReference type="EMBL" id="KAJ6029955.1"/>
    </source>
</evidence>
<dbReference type="Pfam" id="PF07859">
    <property type="entry name" value="Abhydrolase_3"/>
    <property type="match status" value="1"/>
</dbReference>
<feature type="domain" description="Alpha/beta hydrolase fold-3" evidence="2">
    <location>
        <begin position="86"/>
        <end position="277"/>
    </location>
</feature>
<dbReference type="EMBL" id="JAQJZL010000014">
    <property type="protein sequence ID" value="KAJ6029955.1"/>
    <property type="molecule type" value="Genomic_DNA"/>
</dbReference>